<evidence type="ECO:0000313" key="1">
    <source>
        <dbReference type="EMBL" id="QDB73248.1"/>
    </source>
</evidence>
<protein>
    <submittedName>
        <fullName evidence="1">Uncharacterized protein</fullName>
    </submittedName>
</protein>
<dbReference type="KEGG" id="vg:55616085"/>
<dbReference type="RefSeq" id="YP_009845722.1">
    <property type="nucleotide sequence ID" value="NC_048765.1"/>
</dbReference>
<reference evidence="1 2" key="1">
    <citation type="submission" date="2019-04" db="EMBL/GenBank/DDBJ databases">
        <authorList>
            <person name="Gao M."/>
            <person name="Bai C."/>
            <person name="Tong Y."/>
            <person name="Xu X."/>
        </authorList>
    </citation>
    <scope>NUCLEOTIDE SEQUENCE [LARGE SCALE GENOMIC DNA]</scope>
    <source>
        <strain evidence="1 2">Vibrio alginolyticus VA1</strain>
    </source>
</reference>
<keyword evidence="2" id="KW-1185">Reference proteome</keyword>
<sequence>MKTLSHNRNRVNHAIAEQYNEILAHIRALGYYCYHKNMTNGRVPHTVVEIPTEINGVIYFRKYSICYFHAKKEVRLFDNYGVFDQVQNVWAFASTVDLRNFLHGNMKDMDLVKYTYQKGRE</sequence>
<dbReference type="Proteomes" id="UP000318470">
    <property type="component" value="Segment"/>
</dbReference>
<dbReference type="GeneID" id="55616085"/>
<evidence type="ECO:0000313" key="2">
    <source>
        <dbReference type="Proteomes" id="UP000318470"/>
    </source>
</evidence>
<organism evidence="1 2">
    <name type="scientific">Vibrio phage VAP7</name>
    <dbReference type="NCBI Taxonomy" id="2584487"/>
    <lineage>
        <taxon>Viruses</taxon>
        <taxon>Duplodnaviria</taxon>
        <taxon>Heunggongvirae</taxon>
        <taxon>Uroviricota</taxon>
        <taxon>Caudoviricetes</taxon>
        <taxon>Pantevenvirales</taxon>
        <taxon>Ackermannviridae</taxon>
        <taxon>Vapseptimavirus</taxon>
        <taxon>Vapseptimavirus VAP7</taxon>
    </lineage>
</organism>
<accession>A0A4Y5TV86</accession>
<dbReference type="EMBL" id="MK795384">
    <property type="protein sequence ID" value="QDB73248.1"/>
    <property type="molecule type" value="Genomic_DNA"/>
</dbReference>
<name>A0A4Y5TV86_9CAUD</name>
<proteinExistence type="predicted"/>